<reference evidence="2" key="1">
    <citation type="submission" date="2021-08" db="EMBL/GenBank/DDBJ databases">
        <title>Draft genome sequence of the GABA producer Bifidobacterium adolescentis 4-2, isolated from healthy human feces.</title>
        <authorList>
            <person name="Altaib H."/>
            <person name="Niwa R."/>
            <person name="Abe M."/>
            <person name="Suzuki T."/>
        </authorList>
    </citation>
    <scope>NUCLEOTIDE SEQUENCE</scope>
    <source>
        <strain evidence="2">4-2</strain>
    </source>
</reference>
<sequence length="67" mass="6983">MHTAISWSICPLMAVLPANPSVDGATSLAEAAEGRTAMPMVNIPAAAAAAIRFLMVVPLLRTFAFDL</sequence>
<comment type="caution">
    <text evidence="2">The sequence shown here is derived from an EMBL/GenBank/DDBJ whole genome shotgun (WGS) entry which is preliminary data.</text>
</comment>
<protein>
    <submittedName>
        <fullName evidence="2">Uncharacterized protein</fullName>
    </submittedName>
</protein>
<evidence type="ECO:0000313" key="2">
    <source>
        <dbReference type="EMBL" id="GJD14256.1"/>
    </source>
</evidence>
<evidence type="ECO:0000313" key="3">
    <source>
        <dbReference type="Proteomes" id="UP000886943"/>
    </source>
</evidence>
<dbReference type="Proteomes" id="UP000886943">
    <property type="component" value="Unassembled WGS sequence"/>
</dbReference>
<dbReference type="EMBL" id="BPPZ01000005">
    <property type="protein sequence ID" value="GJD14256.1"/>
    <property type="molecule type" value="Genomic_DNA"/>
</dbReference>
<accession>A0AAN4VMZ4</accession>
<dbReference type="AlphaFoldDB" id="A0AAN4VMZ4"/>
<feature type="transmembrane region" description="Helical" evidence="1">
    <location>
        <begin position="41"/>
        <end position="60"/>
    </location>
</feature>
<evidence type="ECO:0000256" key="1">
    <source>
        <dbReference type="SAM" id="Phobius"/>
    </source>
</evidence>
<organism evidence="2 3">
    <name type="scientific">Bifidobacterium adolescentis</name>
    <dbReference type="NCBI Taxonomy" id="1680"/>
    <lineage>
        <taxon>Bacteria</taxon>
        <taxon>Bacillati</taxon>
        <taxon>Actinomycetota</taxon>
        <taxon>Actinomycetes</taxon>
        <taxon>Bifidobacteriales</taxon>
        <taxon>Bifidobacteriaceae</taxon>
        <taxon>Bifidobacterium</taxon>
    </lineage>
</organism>
<gene>
    <name evidence="2" type="ORF">BIFAD42_12400</name>
</gene>
<name>A0AAN4VMZ4_BIFAD</name>
<keyword evidence="1" id="KW-0812">Transmembrane</keyword>
<keyword evidence="1" id="KW-1133">Transmembrane helix</keyword>
<keyword evidence="1" id="KW-0472">Membrane</keyword>
<proteinExistence type="predicted"/>